<dbReference type="GO" id="GO:0003684">
    <property type="term" value="F:damaged DNA binding"/>
    <property type="evidence" value="ECO:0007669"/>
    <property type="project" value="InterPro"/>
</dbReference>
<comment type="cofactor">
    <cofactor evidence="1">
        <name>Mg(2+)</name>
        <dbReference type="ChEBI" id="CHEBI:18420"/>
    </cofactor>
</comment>
<keyword evidence="15" id="KW-0234">DNA repair</keyword>
<comment type="subcellular location">
    <subcellularLocation>
        <location evidence="2">Cytoplasm</location>
    </subcellularLocation>
</comment>
<proteinExistence type="inferred from homology"/>
<dbReference type="InterPro" id="IPR017961">
    <property type="entry name" value="DNA_pol_Y-fam_little_finger"/>
</dbReference>
<dbReference type="GO" id="GO:0005829">
    <property type="term" value="C:cytosol"/>
    <property type="evidence" value="ECO:0007669"/>
    <property type="project" value="TreeGrafter"/>
</dbReference>
<dbReference type="SUPFAM" id="SSF100879">
    <property type="entry name" value="Lesion bypass DNA polymerase (Y-family), little finger domain"/>
    <property type="match status" value="1"/>
</dbReference>
<dbReference type="PANTHER" id="PTHR11076:SF33">
    <property type="entry name" value="DNA POLYMERASE KAPPA"/>
    <property type="match status" value="1"/>
</dbReference>
<dbReference type="GO" id="GO:0003887">
    <property type="term" value="F:DNA-directed DNA polymerase activity"/>
    <property type="evidence" value="ECO:0007669"/>
    <property type="project" value="UniProtKB-KW"/>
</dbReference>
<dbReference type="Pfam" id="PF00817">
    <property type="entry name" value="IMS"/>
    <property type="match status" value="1"/>
</dbReference>
<dbReference type="GO" id="GO:0042276">
    <property type="term" value="P:error-prone translesion synthesis"/>
    <property type="evidence" value="ECO:0007669"/>
    <property type="project" value="TreeGrafter"/>
</dbReference>
<dbReference type="GO" id="GO:0009432">
    <property type="term" value="P:SOS response"/>
    <property type="evidence" value="ECO:0007669"/>
    <property type="project" value="TreeGrafter"/>
</dbReference>
<keyword evidence="8 18" id="KW-0548">Nucleotidyltransferase</keyword>
<dbReference type="CDD" id="cd03586">
    <property type="entry name" value="PolY_Pol_IV_kappa"/>
    <property type="match status" value="1"/>
</dbReference>
<protein>
    <recommendedName>
        <fullName evidence="4">DNA-directed DNA polymerase</fullName>
        <ecNumber evidence="4">2.7.7.7</ecNumber>
    </recommendedName>
</protein>
<evidence type="ECO:0000256" key="4">
    <source>
        <dbReference type="ARBA" id="ARBA00012417"/>
    </source>
</evidence>
<accession>A0A644W472</accession>
<organism evidence="18">
    <name type="scientific">bioreactor metagenome</name>
    <dbReference type="NCBI Taxonomy" id="1076179"/>
    <lineage>
        <taxon>unclassified sequences</taxon>
        <taxon>metagenomes</taxon>
        <taxon>ecological metagenomes</taxon>
    </lineage>
</organism>
<dbReference type="InterPro" id="IPR043128">
    <property type="entry name" value="Rev_trsase/Diguanyl_cyclase"/>
</dbReference>
<evidence type="ECO:0000256" key="5">
    <source>
        <dbReference type="ARBA" id="ARBA00022457"/>
    </source>
</evidence>
<dbReference type="Pfam" id="PF21999">
    <property type="entry name" value="IMS_HHH_1"/>
    <property type="match status" value="1"/>
</dbReference>
<dbReference type="EMBL" id="VSSQ01000615">
    <property type="protein sequence ID" value="MPL98554.1"/>
    <property type="molecule type" value="Genomic_DNA"/>
</dbReference>
<dbReference type="FunFam" id="3.40.1170.60:FF:000001">
    <property type="entry name" value="DNA polymerase IV"/>
    <property type="match status" value="1"/>
</dbReference>
<keyword evidence="7 18" id="KW-0808">Transferase</keyword>
<feature type="domain" description="UmuC" evidence="17">
    <location>
        <begin position="5"/>
        <end position="185"/>
    </location>
</feature>
<dbReference type="InterPro" id="IPR043502">
    <property type="entry name" value="DNA/RNA_pol_sf"/>
</dbReference>
<evidence type="ECO:0000256" key="16">
    <source>
        <dbReference type="ARBA" id="ARBA00049244"/>
    </source>
</evidence>
<keyword evidence="11" id="KW-0227">DNA damage</keyword>
<evidence type="ECO:0000256" key="13">
    <source>
        <dbReference type="ARBA" id="ARBA00022932"/>
    </source>
</evidence>
<evidence type="ECO:0000259" key="17">
    <source>
        <dbReference type="PROSITE" id="PS50173"/>
    </source>
</evidence>
<sequence length="398" mass="44972">METVIFHVDMDAFYAAIEVLDNPSYQDKCLLIGGLGKRSVVATASYAARAYGVHSAMPMVQALRLCPQAIVVKPRMERYSQMSKQVMEILKSFSSDVQQISIDEAFLDMSGTFRLFGLPREAGKLLKEKVKSQTGLTISVGIGPSRFIAKMASDFNKPDGLCRVSVGKEIAFIDAVGLKKLWGVGKVTQQLLAKHHITTTQELRTYSEQTLQTLFGRSMGHFLYLACRGIDPGIFKEEAKSHSISTETTFIEDVTTSQVLEQTLLWMSHEIMFRSLEEKQMGRTVGLKLRFPDFTTLTVQITPQSTIYSAEQIFQFAKMLLLQKWSEGKPVRLIGLGLHQLYSGDRPLQEELFEDPFEKKRKLEQVVLKLQKEGKQVIKATNLERRNELEDNSSRSQE</sequence>
<gene>
    <name evidence="18" type="primary">dinB1_2</name>
    <name evidence="18" type="ORF">SDC9_44760</name>
</gene>
<dbReference type="Gene3D" id="3.30.1490.100">
    <property type="entry name" value="DNA polymerase, Y-family, little finger domain"/>
    <property type="match status" value="1"/>
</dbReference>
<evidence type="ECO:0000256" key="15">
    <source>
        <dbReference type="ARBA" id="ARBA00023204"/>
    </source>
</evidence>
<dbReference type="InterPro" id="IPR050116">
    <property type="entry name" value="DNA_polymerase-Y"/>
</dbReference>
<evidence type="ECO:0000256" key="12">
    <source>
        <dbReference type="ARBA" id="ARBA00022842"/>
    </source>
</evidence>
<name>A0A644W472_9ZZZZ</name>
<dbReference type="SUPFAM" id="SSF56672">
    <property type="entry name" value="DNA/RNA polymerases"/>
    <property type="match status" value="1"/>
</dbReference>
<dbReference type="GO" id="GO:0006260">
    <property type="term" value="P:DNA replication"/>
    <property type="evidence" value="ECO:0007669"/>
    <property type="project" value="UniProtKB-KW"/>
</dbReference>
<dbReference type="InterPro" id="IPR036775">
    <property type="entry name" value="DNA_pol_Y-fam_lit_finger_sf"/>
</dbReference>
<dbReference type="PANTHER" id="PTHR11076">
    <property type="entry name" value="DNA REPAIR POLYMERASE UMUC / TRANSFERASE FAMILY MEMBER"/>
    <property type="match status" value="1"/>
</dbReference>
<keyword evidence="12" id="KW-0460">Magnesium</keyword>
<keyword evidence="10" id="KW-0479">Metal-binding</keyword>
<keyword evidence="13" id="KW-0239">DNA-directed DNA polymerase</keyword>
<evidence type="ECO:0000256" key="7">
    <source>
        <dbReference type="ARBA" id="ARBA00022679"/>
    </source>
</evidence>
<keyword evidence="5" id="KW-0515">Mutator protein</keyword>
<evidence type="ECO:0000256" key="6">
    <source>
        <dbReference type="ARBA" id="ARBA00022490"/>
    </source>
</evidence>
<dbReference type="GO" id="GO:0006281">
    <property type="term" value="P:DNA repair"/>
    <property type="evidence" value="ECO:0007669"/>
    <property type="project" value="UniProtKB-KW"/>
</dbReference>
<dbReference type="GO" id="GO:0046872">
    <property type="term" value="F:metal ion binding"/>
    <property type="evidence" value="ECO:0007669"/>
    <property type="project" value="UniProtKB-KW"/>
</dbReference>
<dbReference type="InterPro" id="IPR022880">
    <property type="entry name" value="DNApol_IV"/>
</dbReference>
<keyword evidence="9" id="KW-0235">DNA replication</keyword>
<evidence type="ECO:0000256" key="11">
    <source>
        <dbReference type="ARBA" id="ARBA00022763"/>
    </source>
</evidence>
<dbReference type="HAMAP" id="MF_01113">
    <property type="entry name" value="DNApol_IV"/>
    <property type="match status" value="1"/>
</dbReference>
<comment type="caution">
    <text evidence="18">The sequence shown here is derived from an EMBL/GenBank/DDBJ whole genome shotgun (WGS) entry which is preliminary data.</text>
</comment>
<evidence type="ECO:0000256" key="8">
    <source>
        <dbReference type="ARBA" id="ARBA00022695"/>
    </source>
</evidence>
<dbReference type="Gene3D" id="3.40.1170.60">
    <property type="match status" value="1"/>
</dbReference>
<dbReference type="Gene3D" id="3.30.70.270">
    <property type="match status" value="1"/>
</dbReference>
<comment type="similarity">
    <text evidence="3">Belongs to the DNA polymerase type-Y family.</text>
</comment>
<keyword evidence="6" id="KW-0963">Cytoplasm</keyword>
<evidence type="ECO:0000256" key="9">
    <source>
        <dbReference type="ARBA" id="ARBA00022705"/>
    </source>
</evidence>
<evidence type="ECO:0000313" key="18">
    <source>
        <dbReference type="EMBL" id="MPL98554.1"/>
    </source>
</evidence>
<dbReference type="Pfam" id="PF11799">
    <property type="entry name" value="IMS_C"/>
    <property type="match status" value="1"/>
</dbReference>
<evidence type="ECO:0000256" key="1">
    <source>
        <dbReference type="ARBA" id="ARBA00001946"/>
    </source>
</evidence>
<dbReference type="InterPro" id="IPR001126">
    <property type="entry name" value="UmuC"/>
</dbReference>
<keyword evidence="14" id="KW-0238">DNA-binding</keyword>
<evidence type="ECO:0000256" key="10">
    <source>
        <dbReference type="ARBA" id="ARBA00022723"/>
    </source>
</evidence>
<comment type="catalytic activity">
    <reaction evidence="16">
        <text>DNA(n) + a 2'-deoxyribonucleoside 5'-triphosphate = DNA(n+1) + diphosphate</text>
        <dbReference type="Rhea" id="RHEA:22508"/>
        <dbReference type="Rhea" id="RHEA-COMP:17339"/>
        <dbReference type="Rhea" id="RHEA-COMP:17340"/>
        <dbReference type="ChEBI" id="CHEBI:33019"/>
        <dbReference type="ChEBI" id="CHEBI:61560"/>
        <dbReference type="ChEBI" id="CHEBI:173112"/>
        <dbReference type="EC" id="2.7.7.7"/>
    </reaction>
</comment>
<reference evidence="18" key="1">
    <citation type="submission" date="2019-08" db="EMBL/GenBank/DDBJ databases">
        <authorList>
            <person name="Kucharzyk K."/>
            <person name="Murdoch R.W."/>
            <person name="Higgins S."/>
            <person name="Loffler F."/>
        </authorList>
    </citation>
    <scope>NUCLEOTIDE SEQUENCE</scope>
</reference>
<dbReference type="Gene3D" id="1.10.150.20">
    <property type="entry name" value="5' to 3' exonuclease, C-terminal subdomain"/>
    <property type="match status" value="1"/>
</dbReference>
<evidence type="ECO:0000256" key="3">
    <source>
        <dbReference type="ARBA" id="ARBA00010945"/>
    </source>
</evidence>
<dbReference type="AlphaFoldDB" id="A0A644W472"/>
<dbReference type="InterPro" id="IPR053848">
    <property type="entry name" value="IMS_HHH_1"/>
</dbReference>
<dbReference type="NCBIfam" id="NF002677">
    <property type="entry name" value="PRK02406.1"/>
    <property type="match status" value="1"/>
</dbReference>
<evidence type="ECO:0000256" key="14">
    <source>
        <dbReference type="ARBA" id="ARBA00023125"/>
    </source>
</evidence>
<dbReference type="EC" id="2.7.7.7" evidence="4"/>
<dbReference type="PROSITE" id="PS50173">
    <property type="entry name" value="UMUC"/>
    <property type="match status" value="1"/>
</dbReference>
<evidence type="ECO:0000256" key="2">
    <source>
        <dbReference type="ARBA" id="ARBA00004496"/>
    </source>
</evidence>